<dbReference type="RefSeq" id="WP_035916037.1">
    <property type="nucleotide sequence ID" value="NZ_AVPJ01000007.1"/>
</dbReference>
<proteinExistence type="predicted"/>
<comment type="caution">
    <text evidence="1">The sequence shown here is derived from an EMBL/GenBank/DDBJ whole genome shotgun (WGS) entry which is preliminary data.</text>
</comment>
<gene>
    <name evidence="1" type="ORF">N802_18310</name>
</gene>
<keyword evidence="2" id="KW-1185">Reference proteome</keyword>
<dbReference type="OrthoDB" id="4843617at2"/>
<dbReference type="STRING" id="1385520.N802_18310"/>
<sequence>MRTPVPGDPGSLAAAGAVARRAGRDLVAARKRSATAYTSLKAVWGTSTSVRTRKEGTRSLAALAEGARHADAVGAVLQGYAVELSELQTRARRLVESVAAAGLTVEGERIGLGWGVTGEADAAAAREREGVRAALQQELDALLAQHRRRRDRLLAEVAGSTHDLERLARELRLG</sequence>
<evidence type="ECO:0000313" key="1">
    <source>
        <dbReference type="EMBL" id="KGN32318.1"/>
    </source>
</evidence>
<dbReference type="Proteomes" id="UP000030002">
    <property type="component" value="Unassembled WGS sequence"/>
</dbReference>
<protein>
    <submittedName>
        <fullName evidence="1">Uncharacterized protein</fullName>
    </submittedName>
</protein>
<dbReference type="AlphaFoldDB" id="A0A0A0J523"/>
<reference evidence="1 2" key="1">
    <citation type="submission" date="2013-08" db="EMBL/GenBank/DDBJ databases">
        <title>The genome sequence of Knoellia sinensis.</title>
        <authorList>
            <person name="Zhu W."/>
            <person name="Wang G."/>
        </authorList>
    </citation>
    <scope>NUCLEOTIDE SEQUENCE [LARGE SCALE GENOMIC DNA]</scope>
    <source>
        <strain evidence="1 2">KCTC 19936</strain>
    </source>
</reference>
<name>A0A0A0J523_9MICO</name>
<organism evidence="1 2">
    <name type="scientific">Knoellia sinensis KCTC 19936</name>
    <dbReference type="NCBI Taxonomy" id="1385520"/>
    <lineage>
        <taxon>Bacteria</taxon>
        <taxon>Bacillati</taxon>
        <taxon>Actinomycetota</taxon>
        <taxon>Actinomycetes</taxon>
        <taxon>Micrococcales</taxon>
        <taxon>Intrasporangiaceae</taxon>
        <taxon>Knoellia</taxon>
    </lineage>
</organism>
<accession>A0A0A0J523</accession>
<dbReference type="EMBL" id="AVPJ01000007">
    <property type="protein sequence ID" value="KGN32318.1"/>
    <property type="molecule type" value="Genomic_DNA"/>
</dbReference>
<evidence type="ECO:0000313" key="2">
    <source>
        <dbReference type="Proteomes" id="UP000030002"/>
    </source>
</evidence>